<evidence type="ECO:0000256" key="1">
    <source>
        <dbReference type="SAM" id="MobiDB-lite"/>
    </source>
</evidence>
<organism evidence="2 3">
    <name type="scientific">Sulfitobacter pontiacus</name>
    <dbReference type="NCBI Taxonomy" id="60137"/>
    <lineage>
        <taxon>Bacteria</taxon>
        <taxon>Pseudomonadati</taxon>
        <taxon>Pseudomonadota</taxon>
        <taxon>Alphaproteobacteria</taxon>
        <taxon>Rhodobacterales</taxon>
        <taxon>Roseobacteraceae</taxon>
        <taxon>Sulfitobacter</taxon>
    </lineage>
</organism>
<feature type="compositionally biased region" description="Polar residues" evidence="1">
    <location>
        <begin position="1"/>
        <end position="24"/>
    </location>
</feature>
<dbReference type="STRING" id="60137.SAMN04488041_1119"/>
<accession>A0A1H3DIF7</accession>
<reference evidence="3" key="1">
    <citation type="submission" date="2016-10" db="EMBL/GenBank/DDBJ databases">
        <authorList>
            <person name="Varghese N."/>
            <person name="Submissions S."/>
        </authorList>
    </citation>
    <scope>NUCLEOTIDE SEQUENCE [LARGE SCALE GENOMIC DNA]</scope>
    <source>
        <strain evidence="3">DSM 10014</strain>
    </source>
</reference>
<gene>
    <name evidence="2" type="ORF">SAMN04488041_1119</name>
</gene>
<sequence length="88" mass="9677">MNSDINPMQSAHNAQRCSATSKRTGQPCRAPAVKGFSVCRMHGARGGAPKGAGNGRYSHGLRSEFYAMLFEENRRLNKQVRKAINDLL</sequence>
<evidence type="ECO:0000313" key="2">
    <source>
        <dbReference type="EMBL" id="SDX66110.1"/>
    </source>
</evidence>
<protein>
    <recommendedName>
        <fullName evidence="4">Glucans biosynthesis protein</fullName>
    </recommendedName>
</protein>
<dbReference type="AlphaFoldDB" id="A0A1H3DIF7"/>
<dbReference type="RefSeq" id="WP_139283851.1">
    <property type="nucleotide sequence ID" value="NZ_FNNB01000011.1"/>
</dbReference>
<feature type="region of interest" description="Disordered" evidence="1">
    <location>
        <begin position="1"/>
        <end position="28"/>
    </location>
</feature>
<evidence type="ECO:0008006" key="4">
    <source>
        <dbReference type="Google" id="ProtNLM"/>
    </source>
</evidence>
<dbReference type="EMBL" id="FNNB01000011">
    <property type="protein sequence ID" value="SDX66110.1"/>
    <property type="molecule type" value="Genomic_DNA"/>
</dbReference>
<dbReference type="Proteomes" id="UP000183076">
    <property type="component" value="Unassembled WGS sequence"/>
</dbReference>
<name>A0A1H3DIF7_9RHOB</name>
<proteinExistence type="predicted"/>
<evidence type="ECO:0000313" key="3">
    <source>
        <dbReference type="Proteomes" id="UP000183076"/>
    </source>
</evidence>